<protein>
    <submittedName>
        <fullName evidence="10">Uncharacterized protein</fullName>
    </submittedName>
</protein>
<name>A0A7S3MGU7_9STRA</name>
<reference evidence="10" key="1">
    <citation type="submission" date="2021-01" db="EMBL/GenBank/DDBJ databases">
        <authorList>
            <person name="Corre E."/>
            <person name="Pelletier E."/>
            <person name="Niang G."/>
            <person name="Scheremetjew M."/>
            <person name="Finn R."/>
            <person name="Kale V."/>
            <person name="Holt S."/>
            <person name="Cochrane G."/>
            <person name="Meng A."/>
            <person name="Brown T."/>
            <person name="Cohen L."/>
        </authorList>
    </citation>
    <scope>NUCLEOTIDE SEQUENCE</scope>
    <source>
        <strain evidence="10">CCAP 955/1</strain>
    </source>
</reference>
<keyword evidence="6" id="KW-1000">Mitochondrion outer membrane</keyword>
<gene>
    <name evidence="10" type="ORF">SELO1098_LOCUS31815</name>
</gene>
<dbReference type="EMBL" id="HBIC01062006">
    <property type="protein sequence ID" value="CAE0302957.1"/>
    <property type="molecule type" value="Transcribed_RNA"/>
</dbReference>
<evidence type="ECO:0000256" key="4">
    <source>
        <dbReference type="ARBA" id="ARBA00022452"/>
    </source>
</evidence>
<keyword evidence="5" id="KW-0812">Transmembrane</keyword>
<evidence type="ECO:0000256" key="6">
    <source>
        <dbReference type="ARBA" id="ARBA00022787"/>
    </source>
</evidence>
<evidence type="ECO:0000313" key="10">
    <source>
        <dbReference type="EMBL" id="CAE0302957.1"/>
    </source>
</evidence>
<organism evidence="10">
    <name type="scientific">Spumella elongata</name>
    <dbReference type="NCBI Taxonomy" id="89044"/>
    <lineage>
        <taxon>Eukaryota</taxon>
        <taxon>Sar</taxon>
        <taxon>Stramenopiles</taxon>
        <taxon>Ochrophyta</taxon>
        <taxon>Chrysophyceae</taxon>
        <taxon>Chromulinales</taxon>
        <taxon>Chromulinaceae</taxon>
        <taxon>Spumella</taxon>
    </lineage>
</organism>
<dbReference type="GO" id="GO:0005741">
    <property type="term" value="C:mitochondrial outer membrane"/>
    <property type="evidence" value="ECO:0007669"/>
    <property type="project" value="UniProtKB-SubCell"/>
</dbReference>
<evidence type="ECO:0000256" key="8">
    <source>
        <dbReference type="ARBA" id="ARBA00023128"/>
    </source>
</evidence>
<evidence type="ECO:0000256" key="7">
    <source>
        <dbReference type="ARBA" id="ARBA00022927"/>
    </source>
</evidence>
<dbReference type="GO" id="GO:0008320">
    <property type="term" value="F:protein transmembrane transporter activity"/>
    <property type="evidence" value="ECO:0007669"/>
    <property type="project" value="InterPro"/>
</dbReference>
<proteinExistence type="inferred from homology"/>
<keyword evidence="7" id="KW-0653">Protein transport</keyword>
<dbReference type="GO" id="GO:0030150">
    <property type="term" value="P:protein import into mitochondrial matrix"/>
    <property type="evidence" value="ECO:0007669"/>
    <property type="project" value="InterPro"/>
</dbReference>
<keyword evidence="3" id="KW-0813">Transport</keyword>
<keyword evidence="4" id="KW-1134">Transmembrane beta strand</keyword>
<evidence type="ECO:0000256" key="9">
    <source>
        <dbReference type="ARBA" id="ARBA00023136"/>
    </source>
</evidence>
<dbReference type="InterPro" id="IPR027246">
    <property type="entry name" value="Porin_Euk/Tom40"/>
</dbReference>
<dbReference type="InterPro" id="IPR037930">
    <property type="entry name" value="Tom40"/>
</dbReference>
<evidence type="ECO:0000256" key="5">
    <source>
        <dbReference type="ARBA" id="ARBA00022692"/>
    </source>
</evidence>
<accession>A0A7S3MGU7</accession>
<evidence type="ECO:0000256" key="2">
    <source>
        <dbReference type="ARBA" id="ARBA00010510"/>
    </source>
</evidence>
<dbReference type="Pfam" id="PF01459">
    <property type="entry name" value="Porin_3"/>
    <property type="match status" value="1"/>
</dbReference>
<comment type="similarity">
    <text evidence="2">Belongs to the Tom40 family.</text>
</comment>
<comment type="subcellular location">
    <subcellularLocation>
        <location evidence="1">Mitochondrion outer membrane</location>
        <topology evidence="1">Multi-pass membrane protein</topology>
    </subcellularLocation>
</comment>
<dbReference type="AlphaFoldDB" id="A0A7S3MGU7"/>
<dbReference type="InterPro" id="IPR023614">
    <property type="entry name" value="Porin_dom_sf"/>
</dbReference>
<evidence type="ECO:0000256" key="1">
    <source>
        <dbReference type="ARBA" id="ARBA00004374"/>
    </source>
</evidence>
<dbReference type="Gene3D" id="2.40.160.10">
    <property type="entry name" value="Porin"/>
    <property type="match status" value="1"/>
</dbReference>
<keyword evidence="9" id="KW-0472">Membrane</keyword>
<evidence type="ECO:0000256" key="3">
    <source>
        <dbReference type="ARBA" id="ARBA00022448"/>
    </source>
</evidence>
<sequence length="144" mass="16013">MGGDLTCVMVQEPLIIGTVGARWQEGPNTVSLAATRQPDMKSPVPANTSELKMSYLRKFNDRLSLGTEYKYSHPDKESGLSMAYEYSFRNSRVQGLLDTDGKVSCSVFDFQGMGFSGMIDYVRGDYKFGILMHIMPPDQGQPPQ</sequence>
<dbReference type="PANTHER" id="PTHR10802">
    <property type="entry name" value="MITOCHONDRIAL IMPORT RECEPTOR SUBUNIT TOM40"/>
    <property type="match status" value="1"/>
</dbReference>
<keyword evidence="8" id="KW-0496">Mitochondrion</keyword>